<feature type="compositionally biased region" description="Basic and acidic residues" evidence="12">
    <location>
        <begin position="294"/>
        <end position="305"/>
    </location>
</feature>
<proteinExistence type="inferred from homology"/>
<evidence type="ECO:0000256" key="12">
    <source>
        <dbReference type="SAM" id="MobiDB-lite"/>
    </source>
</evidence>
<comment type="similarity">
    <text evidence="2">Belongs to the crooked-neck family.</text>
</comment>
<dbReference type="AlphaFoldDB" id="A0AAF0JFL9"/>
<dbReference type="GO" id="GO:0000349">
    <property type="term" value="P:generation of catalytic spliceosome for first transesterification step"/>
    <property type="evidence" value="ECO:0007669"/>
    <property type="project" value="TreeGrafter"/>
</dbReference>
<comment type="subunit">
    <text evidence="3">Associated with the spliceosome.</text>
</comment>
<feature type="region of interest" description="Disordered" evidence="12">
    <location>
        <begin position="374"/>
        <end position="398"/>
    </location>
</feature>
<evidence type="ECO:0000256" key="5">
    <source>
        <dbReference type="ARBA" id="ARBA00022728"/>
    </source>
</evidence>
<keyword evidence="8" id="KW-0539">Nucleus</keyword>
<evidence type="ECO:0000256" key="1">
    <source>
        <dbReference type="ARBA" id="ARBA00004123"/>
    </source>
</evidence>
<keyword evidence="6" id="KW-0677">Repeat</keyword>
<dbReference type="PANTHER" id="PTHR11246">
    <property type="entry name" value="PRE-MRNA SPLICING FACTOR"/>
    <property type="match status" value="1"/>
</dbReference>
<dbReference type="InterPro" id="IPR011990">
    <property type="entry name" value="TPR-like_helical_dom_sf"/>
</dbReference>
<evidence type="ECO:0000256" key="6">
    <source>
        <dbReference type="ARBA" id="ARBA00022737"/>
    </source>
</evidence>
<feature type="compositionally biased region" description="Acidic residues" evidence="12">
    <location>
        <begin position="306"/>
        <end position="316"/>
    </location>
</feature>
<name>A0AAF0JFL9_9BASI</name>
<evidence type="ECO:0000256" key="4">
    <source>
        <dbReference type="ARBA" id="ARBA00022664"/>
    </source>
</evidence>
<evidence type="ECO:0000256" key="8">
    <source>
        <dbReference type="ARBA" id="ARBA00023242"/>
    </source>
</evidence>
<feature type="domain" description="Pre-mRNA-splicing factor Syf1/CRNKL1-like C-terminal HAT-repeats" evidence="14">
    <location>
        <begin position="562"/>
        <end position="965"/>
    </location>
</feature>
<dbReference type="Pfam" id="PF23231">
    <property type="entry name" value="HAT_Syf1_CNRKL1_C"/>
    <property type="match status" value="1"/>
</dbReference>
<dbReference type="FunFam" id="1.25.40.10:FF:000137">
    <property type="entry name" value="Pre-mRNA-splicing factor syf1"/>
    <property type="match status" value="1"/>
</dbReference>
<evidence type="ECO:0000259" key="14">
    <source>
        <dbReference type="Pfam" id="PF23231"/>
    </source>
</evidence>
<keyword evidence="4" id="KW-0507">mRNA processing</keyword>
<reference evidence="16" key="1">
    <citation type="submission" date="2023-02" db="EMBL/GenBank/DDBJ databases">
        <title>Mating type loci evolution in Malassezia.</title>
        <authorList>
            <person name="Coelho M.A."/>
        </authorList>
    </citation>
    <scope>NUCLEOTIDE SEQUENCE</scope>
    <source>
        <strain evidence="16">CBS 14136</strain>
    </source>
</reference>
<organism evidence="16 17">
    <name type="scientific">Malassezia psittaci</name>
    <dbReference type="NCBI Taxonomy" id="1821823"/>
    <lineage>
        <taxon>Eukaryota</taxon>
        <taxon>Fungi</taxon>
        <taxon>Dikarya</taxon>
        <taxon>Basidiomycota</taxon>
        <taxon>Ustilaginomycotina</taxon>
        <taxon>Malasseziomycetes</taxon>
        <taxon>Malasseziales</taxon>
        <taxon>Malasseziaceae</taxon>
        <taxon>Malassezia</taxon>
    </lineage>
</organism>
<dbReference type="GO" id="GO:0071007">
    <property type="term" value="C:U2-type catalytic step 2 spliceosome"/>
    <property type="evidence" value="ECO:0007669"/>
    <property type="project" value="TreeGrafter"/>
</dbReference>
<dbReference type="SUPFAM" id="SSF48452">
    <property type="entry name" value="TPR-like"/>
    <property type="match status" value="4"/>
</dbReference>
<dbReference type="Pfam" id="PF23220">
    <property type="entry name" value="HAT_Syf1_M"/>
    <property type="match status" value="1"/>
</dbReference>
<feature type="region of interest" description="Disordered" evidence="12">
    <location>
        <begin position="294"/>
        <end position="318"/>
    </location>
</feature>
<comment type="function">
    <text evidence="9">Involved in pre-mRNA splicing and cell cycle progression.</text>
</comment>
<feature type="domain" description="Pre-mRNA-splicing factor Syf1-like N-terminal HAT-repeats" evidence="15">
    <location>
        <begin position="182"/>
        <end position="273"/>
    </location>
</feature>
<sequence length="1009" mass="115594">MATSADAGDGELLRYQALLPLTYPIPMPTTHDGLVPADDLVLEQELLRNPDNFRTWSSYISHVEETNYRKRPLPDAGMTSEGVELLGLLSDASQRLALQRIVSIYERAIAQFPRSYRLWHRYLDARARFVLGEMRGGAIAARKRMLQTNHVSEMGPTLLDARKAEEEANQYEGGLDGVLGYQEWRSLAATYERALMYLPGMPRLWLDYLAIFVHAKCSPALSRTHARRTFDRALRTLPGSLHLRIWKVYLRWAELCGGIVAQKVWRRYLRADPSLSERYVDLLVNDSSALHYADGAHNHRQKPDHSEEDSDEDDEDLMPKTQQRILEASKILLHLARSALDGSYVSPDGKSPYQLLIEWLDLTERFPEEIGLSQEEEAALSTEQDPSSGDQKDTNDLARLPVRRIVEQDGLARFPDQAGRLWTGLATYYIKRGEFDTAHDIFEQGMKQVVTVRDFTQIFDAYAETSENVIRFMMEELAETPQDEQDGDQDEAESLQDREAEVDRRMQAFEELMERRPFLVNDVLLRRNPDDVQEWEKRVSLWGSNDMEIVNTYKLAIDTIQPRKATPNLHQLYLHFASFYEKGGSAARIAPTQAKPDLAAARQILEKAVKVPFRRVDDLAEVWCWWAEMEVRHGNYDEALRVLSRATSGPSGQHKIQAISYYDDSLPPQTRVFKSLKLWGLYTDLQESLGSLQSAKIAFDRIMELKIANAQTILNYAMFLEKQEYFEESFKVYERGVEVFTYPVAFELWNVYLSKFVKRYVSFPSILTLQGGSRLERTRDLFEQALDKCPAKFCKLLFLQYGRYEEQYGLLRKAMKIYQRACQAVQSSDRYNMYLYYLAKVSENYGLAATRPIYEAALDALPDRQAAQIGLRFANVERKLGEMDRARAIYAHISQLCNPKTQTAFWETWNAFEIEHGTEDTFREMLRLKRSVQAQYNTQLGTVLATSKTGQVANVEKGDAMAMLEARAMESDTPAFVTATSLSRPAQDLQNSEQIGVVDGQADGDEDLL</sequence>
<dbReference type="FunFam" id="1.25.40.10:FF:000023">
    <property type="entry name" value="Pre-mRNA-splicing factor SYF1"/>
    <property type="match status" value="1"/>
</dbReference>
<accession>A0AAF0JFL9</accession>
<dbReference type="PANTHER" id="PTHR11246:SF5">
    <property type="entry name" value="PRE-MRNA-SPLICING FACTOR SYF1"/>
    <property type="match status" value="1"/>
</dbReference>
<dbReference type="InterPro" id="IPR003107">
    <property type="entry name" value="HAT"/>
</dbReference>
<evidence type="ECO:0000313" key="17">
    <source>
        <dbReference type="Proteomes" id="UP001214628"/>
    </source>
</evidence>
<evidence type="ECO:0000256" key="3">
    <source>
        <dbReference type="ARBA" id="ARBA00011524"/>
    </source>
</evidence>
<feature type="region of interest" description="Disordered" evidence="12">
    <location>
        <begin position="983"/>
        <end position="1009"/>
    </location>
</feature>
<dbReference type="SMART" id="SM00386">
    <property type="entry name" value="HAT"/>
    <property type="match status" value="10"/>
</dbReference>
<dbReference type="GO" id="GO:0071014">
    <property type="term" value="C:post-mRNA release spliceosomal complex"/>
    <property type="evidence" value="ECO:0007669"/>
    <property type="project" value="TreeGrafter"/>
</dbReference>
<dbReference type="EMBL" id="CP118379">
    <property type="protein sequence ID" value="WFD44534.1"/>
    <property type="molecule type" value="Genomic_DNA"/>
</dbReference>
<evidence type="ECO:0000313" key="16">
    <source>
        <dbReference type="EMBL" id="WFD44534.1"/>
    </source>
</evidence>
<evidence type="ECO:0000256" key="9">
    <source>
        <dbReference type="ARBA" id="ARBA00037272"/>
    </source>
</evidence>
<evidence type="ECO:0000256" key="10">
    <source>
        <dbReference type="ARBA" id="ARBA00039472"/>
    </source>
</evidence>
<keyword evidence="5" id="KW-0747">Spliceosome</keyword>
<evidence type="ECO:0000256" key="7">
    <source>
        <dbReference type="ARBA" id="ARBA00023187"/>
    </source>
</evidence>
<feature type="domain" description="Pre-mRNA-splicing factor SYF1 central HAT repeats" evidence="13">
    <location>
        <begin position="398"/>
        <end position="560"/>
    </location>
</feature>
<evidence type="ECO:0000256" key="2">
    <source>
        <dbReference type="ARBA" id="ARBA00008644"/>
    </source>
</evidence>
<dbReference type="InterPro" id="IPR055430">
    <property type="entry name" value="HAT_Syf1_CNRKL1_C"/>
</dbReference>
<dbReference type="Gene3D" id="1.25.40.10">
    <property type="entry name" value="Tetratricopeptide repeat domain"/>
    <property type="match status" value="4"/>
</dbReference>
<keyword evidence="7" id="KW-0508">mRNA splicing</keyword>
<feature type="compositionally biased region" description="Polar residues" evidence="12">
    <location>
        <begin position="983"/>
        <end position="994"/>
    </location>
</feature>
<dbReference type="Proteomes" id="UP001214628">
    <property type="component" value="Chromosome 5"/>
</dbReference>
<dbReference type="InterPro" id="IPR055433">
    <property type="entry name" value="HAT_Syf1-like_N"/>
</dbReference>
<evidence type="ECO:0000259" key="13">
    <source>
        <dbReference type="Pfam" id="PF23220"/>
    </source>
</evidence>
<dbReference type="InterPro" id="IPR045075">
    <property type="entry name" value="Syf1-like"/>
</dbReference>
<evidence type="ECO:0000256" key="11">
    <source>
        <dbReference type="ARBA" id="ARBA00067212"/>
    </source>
</evidence>
<dbReference type="InterPro" id="IPR056350">
    <property type="entry name" value="HAT_Syf1_central"/>
</dbReference>
<gene>
    <name evidence="16" type="primary">SYF1</name>
    <name evidence="16" type="ORF">MPSI1_003202</name>
</gene>
<dbReference type="Pfam" id="PF23233">
    <property type="entry name" value="HAT_Syf1_CNRKL1_N"/>
    <property type="match status" value="1"/>
</dbReference>
<keyword evidence="17" id="KW-1185">Reference proteome</keyword>
<dbReference type="GO" id="GO:0000974">
    <property type="term" value="C:Prp19 complex"/>
    <property type="evidence" value="ECO:0007669"/>
    <property type="project" value="TreeGrafter"/>
</dbReference>
<evidence type="ECO:0000259" key="15">
    <source>
        <dbReference type="Pfam" id="PF23233"/>
    </source>
</evidence>
<feature type="compositionally biased region" description="Acidic residues" evidence="12">
    <location>
        <begin position="479"/>
        <end position="494"/>
    </location>
</feature>
<protein>
    <recommendedName>
        <fullName evidence="10">Pre-mRNA-splicing factor SYF1</fullName>
    </recommendedName>
    <alternativeName>
        <fullName evidence="11">Pre-mRNA-splicing factor syf1</fullName>
    </alternativeName>
</protein>
<feature type="region of interest" description="Disordered" evidence="12">
    <location>
        <begin position="479"/>
        <end position="500"/>
    </location>
</feature>
<comment type="subcellular location">
    <subcellularLocation>
        <location evidence="1">Nucleus</location>
    </subcellularLocation>
</comment>